<sequence length="284" mass="30809">RGSRELERAQELDEEAVVVAPTTQIPEPPAAQRPHTVPHSIEEGPSRRSMVRFEAGGTSQNVPPNAHMATELPQVTKCLPVVPVARGKQALSHTVVQTANQMEIAFDEDRPCTAPTTFREFKLPSVKKSASRHFPKGSESVLAVGSDSVYIPAPSSGKISEEMQMFLNLKKASGRHVAAMAALRKSPDMGMALKGVGMGQRVPGGRPPQRDSTQETGRIFQPRAPAQQQQQQQQKQQEQQQQQIRSGLRGGALRKFGSGKSAGMASSSINQNNQSSIRFANMTL</sequence>
<feature type="non-terminal residue" evidence="2">
    <location>
        <position position="1"/>
    </location>
</feature>
<comment type="caution">
    <text evidence="2">The sequence shown here is derived from an EMBL/GenBank/DDBJ whole genome shotgun (WGS) entry which is preliminary data.</text>
</comment>
<keyword evidence="3" id="KW-1185">Reference proteome</keyword>
<feature type="region of interest" description="Disordered" evidence="1">
    <location>
        <begin position="20"/>
        <end position="48"/>
    </location>
</feature>
<organism evidence="2 3">
    <name type="scientific">Cymbomonas tetramitiformis</name>
    <dbReference type="NCBI Taxonomy" id="36881"/>
    <lineage>
        <taxon>Eukaryota</taxon>
        <taxon>Viridiplantae</taxon>
        <taxon>Chlorophyta</taxon>
        <taxon>Pyramimonadophyceae</taxon>
        <taxon>Pyramimonadales</taxon>
        <taxon>Pyramimonadaceae</taxon>
        <taxon>Cymbomonas</taxon>
    </lineage>
</organism>
<feature type="compositionally biased region" description="Low complexity" evidence="1">
    <location>
        <begin position="227"/>
        <end position="243"/>
    </location>
</feature>
<proteinExistence type="predicted"/>
<evidence type="ECO:0000313" key="3">
    <source>
        <dbReference type="Proteomes" id="UP001190700"/>
    </source>
</evidence>
<dbReference type="AlphaFoldDB" id="A0AAE0L539"/>
<evidence type="ECO:0000313" key="2">
    <source>
        <dbReference type="EMBL" id="KAK3272403.1"/>
    </source>
</evidence>
<gene>
    <name evidence="2" type="ORF">CYMTET_19299</name>
</gene>
<reference evidence="2 3" key="1">
    <citation type="journal article" date="2015" name="Genome Biol. Evol.">
        <title>Comparative Genomics of a Bacterivorous Green Alga Reveals Evolutionary Causalities and Consequences of Phago-Mixotrophic Mode of Nutrition.</title>
        <authorList>
            <person name="Burns J.A."/>
            <person name="Paasch A."/>
            <person name="Narechania A."/>
            <person name="Kim E."/>
        </authorList>
    </citation>
    <scope>NUCLEOTIDE SEQUENCE [LARGE SCALE GENOMIC DNA]</scope>
    <source>
        <strain evidence="2 3">PLY_AMNH</strain>
    </source>
</reference>
<name>A0AAE0L539_9CHLO</name>
<dbReference type="Proteomes" id="UP001190700">
    <property type="component" value="Unassembled WGS sequence"/>
</dbReference>
<protein>
    <submittedName>
        <fullName evidence="2">Uncharacterized protein</fullName>
    </submittedName>
</protein>
<accession>A0AAE0L539</accession>
<evidence type="ECO:0000256" key="1">
    <source>
        <dbReference type="SAM" id="MobiDB-lite"/>
    </source>
</evidence>
<feature type="region of interest" description="Disordered" evidence="1">
    <location>
        <begin position="191"/>
        <end position="246"/>
    </location>
</feature>
<dbReference type="EMBL" id="LGRX02008987">
    <property type="protein sequence ID" value="KAK3272403.1"/>
    <property type="molecule type" value="Genomic_DNA"/>
</dbReference>